<accession>A0AAU9W617</accession>
<keyword evidence="1" id="KW-0677">Repeat</keyword>
<dbReference type="InterPro" id="IPR003961">
    <property type="entry name" value="FN3_dom"/>
</dbReference>
<evidence type="ECO:0000259" key="3">
    <source>
        <dbReference type="PROSITE" id="PS50853"/>
    </source>
</evidence>
<dbReference type="InterPro" id="IPR013783">
    <property type="entry name" value="Ig-like_fold"/>
</dbReference>
<dbReference type="PANTHER" id="PTHR46708">
    <property type="entry name" value="TENASCIN"/>
    <property type="match status" value="1"/>
</dbReference>
<dbReference type="SUPFAM" id="SSF49265">
    <property type="entry name" value="Fibronectin type III"/>
    <property type="match status" value="1"/>
</dbReference>
<evidence type="ECO:0000313" key="4">
    <source>
        <dbReference type="EMBL" id="CAH3105059.1"/>
    </source>
</evidence>
<dbReference type="PROSITE" id="PS50853">
    <property type="entry name" value="FN3"/>
    <property type="match status" value="2"/>
</dbReference>
<dbReference type="Proteomes" id="UP001159428">
    <property type="component" value="Unassembled WGS sequence"/>
</dbReference>
<keyword evidence="2" id="KW-1133">Transmembrane helix</keyword>
<dbReference type="EMBL" id="CALNXJ010000009">
    <property type="protein sequence ID" value="CAH3105059.1"/>
    <property type="molecule type" value="Genomic_DNA"/>
</dbReference>
<dbReference type="AlphaFoldDB" id="A0AAU9W617"/>
<feature type="domain" description="Fibronectin type-III" evidence="3">
    <location>
        <begin position="39"/>
        <end position="146"/>
    </location>
</feature>
<protein>
    <recommendedName>
        <fullName evidence="3">Fibronectin type-III domain-containing protein</fullName>
    </recommendedName>
</protein>
<dbReference type="Pfam" id="PF00041">
    <property type="entry name" value="fn3"/>
    <property type="match status" value="2"/>
</dbReference>
<comment type="caution">
    <text evidence="4">The sequence shown here is derived from an EMBL/GenBank/DDBJ whole genome shotgun (WGS) entry which is preliminary data.</text>
</comment>
<keyword evidence="2" id="KW-0812">Transmembrane</keyword>
<keyword evidence="5" id="KW-1185">Reference proteome</keyword>
<name>A0AAU9W617_9CNID</name>
<dbReference type="CDD" id="cd00063">
    <property type="entry name" value="FN3"/>
    <property type="match status" value="2"/>
</dbReference>
<dbReference type="InterPro" id="IPR036116">
    <property type="entry name" value="FN3_sf"/>
</dbReference>
<proteinExistence type="predicted"/>
<organism evidence="4 5">
    <name type="scientific">Pocillopora meandrina</name>
    <dbReference type="NCBI Taxonomy" id="46732"/>
    <lineage>
        <taxon>Eukaryota</taxon>
        <taxon>Metazoa</taxon>
        <taxon>Cnidaria</taxon>
        <taxon>Anthozoa</taxon>
        <taxon>Hexacorallia</taxon>
        <taxon>Scleractinia</taxon>
        <taxon>Astrocoeniina</taxon>
        <taxon>Pocilloporidae</taxon>
        <taxon>Pocillopora</taxon>
    </lineage>
</organism>
<dbReference type="InterPro" id="IPR050991">
    <property type="entry name" value="ECM_Regulatory_Proteins"/>
</dbReference>
<dbReference type="SMART" id="SM00060">
    <property type="entry name" value="FN3"/>
    <property type="match status" value="2"/>
</dbReference>
<dbReference type="PANTHER" id="PTHR46708:SF2">
    <property type="entry name" value="FIBRONECTIN TYPE-III DOMAIN-CONTAINING PROTEIN"/>
    <property type="match status" value="1"/>
</dbReference>
<evidence type="ECO:0000256" key="2">
    <source>
        <dbReference type="SAM" id="Phobius"/>
    </source>
</evidence>
<dbReference type="Gene3D" id="2.60.40.10">
    <property type="entry name" value="Immunoglobulins"/>
    <property type="match status" value="2"/>
</dbReference>
<evidence type="ECO:0000313" key="5">
    <source>
        <dbReference type="Proteomes" id="UP001159428"/>
    </source>
</evidence>
<gene>
    <name evidence="4" type="ORF">PMEA_00035013</name>
</gene>
<evidence type="ECO:0000256" key="1">
    <source>
        <dbReference type="ARBA" id="ARBA00022737"/>
    </source>
</evidence>
<feature type="domain" description="Fibronectin type-III" evidence="3">
    <location>
        <begin position="153"/>
        <end position="259"/>
    </location>
</feature>
<sequence length="380" mass="43134">MTEVSLFPNNFYYKVELQNLSGVFVSQRLACRTRVHCTRPQNLTAKAIRKRTVSLSWKPAPFMGRYTDALCYKIWYAAANDKKNESVQIPLRSESWIIKSRIIKSRIIDDLSPYTEYKFYIQCSLPSCKGGWGLVDGPVTAQTLEEAPTQAPQFSNWSVTNTQEEKRDVTVVWQLPPLTTWNGVPNRFNIDYWKTTKQNDSSVPIPNSIKSLQINDSSATEATLRGLNRYVEYQTQISMCTAEGCGPKSVPWPLEGEEAGENEPYVDSLSLDSPFIWIVPVVVITSVLFLGVVMAAIYLYRNYRVRRQQPPLRQRIQLEPLYEDLENAASTSGNTYYDRIHSHGDLTDPQLIIQDGGDSNYRVLVADDLHGATLSRLTSL</sequence>
<keyword evidence="2" id="KW-0472">Membrane</keyword>
<reference evidence="4 5" key="1">
    <citation type="submission" date="2022-05" db="EMBL/GenBank/DDBJ databases">
        <authorList>
            <consortium name="Genoscope - CEA"/>
            <person name="William W."/>
        </authorList>
    </citation>
    <scope>NUCLEOTIDE SEQUENCE [LARGE SCALE GENOMIC DNA]</scope>
</reference>
<feature type="transmembrane region" description="Helical" evidence="2">
    <location>
        <begin position="275"/>
        <end position="300"/>
    </location>
</feature>